<dbReference type="SMART" id="SM00151">
    <property type="entry name" value="SWIB"/>
    <property type="match status" value="1"/>
</dbReference>
<dbReference type="Proteomes" id="UP001516464">
    <property type="component" value="Unassembled WGS sequence"/>
</dbReference>
<reference evidence="3 4" key="1">
    <citation type="submission" date="2019-01" db="EMBL/GenBank/DDBJ databases">
        <title>Genomes sequencing and comparative genomics of infectious freshwater microsporidia, Cucumispora dikerogammari and Thelohania contejeani.</title>
        <authorList>
            <person name="Cormier A."/>
            <person name="Giraud I."/>
            <person name="Wattier R."/>
            <person name="Teixeira M."/>
            <person name="Grandjean F."/>
            <person name="Rigaud T."/>
            <person name="Cordaux R."/>
        </authorList>
    </citation>
    <scope>NUCLEOTIDE SEQUENCE [LARGE SCALE GENOMIC DNA]</scope>
    <source>
        <strain evidence="3">T1</strain>
        <tissue evidence="3">Spores</tissue>
    </source>
</reference>
<proteinExistence type="predicted"/>
<organism evidence="3 4">
    <name type="scientific">Astathelohania contejeani</name>
    <dbReference type="NCBI Taxonomy" id="164912"/>
    <lineage>
        <taxon>Eukaryota</taxon>
        <taxon>Fungi</taxon>
        <taxon>Fungi incertae sedis</taxon>
        <taxon>Microsporidia</taxon>
        <taxon>Astathelohaniidae</taxon>
        <taxon>Astathelohania</taxon>
    </lineage>
</organism>
<name>A0ABQ7I2C0_9MICR</name>
<dbReference type="InterPro" id="IPR036885">
    <property type="entry name" value="SWIB_MDM2_dom_sf"/>
</dbReference>
<evidence type="ECO:0000313" key="3">
    <source>
        <dbReference type="EMBL" id="KAF7684557.1"/>
    </source>
</evidence>
<accession>A0ABQ7I2C0</accession>
<gene>
    <name evidence="3" type="primary">snf12-1</name>
    <name evidence="3" type="ORF">TCON_0252</name>
</gene>
<evidence type="ECO:0000313" key="4">
    <source>
        <dbReference type="Proteomes" id="UP001516464"/>
    </source>
</evidence>
<dbReference type="InterPro" id="IPR019835">
    <property type="entry name" value="SWIB_domain"/>
</dbReference>
<dbReference type="CDD" id="cd10568">
    <property type="entry name" value="SWIB_like"/>
    <property type="match status" value="1"/>
</dbReference>
<dbReference type="PROSITE" id="PS51925">
    <property type="entry name" value="SWIB_MDM2"/>
    <property type="match status" value="1"/>
</dbReference>
<dbReference type="Pfam" id="PF02201">
    <property type="entry name" value="SWIB"/>
    <property type="match status" value="1"/>
</dbReference>
<feature type="domain" description="DM2" evidence="2">
    <location>
        <begin position="158"/>
        <end position="233"/>
    </location>
</feature>
<evidence type="ECO:0000259" key="2">
    <source>
        <dbReference type="PROSITE" id="PS51925"/>
    </source>
</evidence>
<sequence length="349" mass="41123">MESIYEELKKIENYVDQAALKKRLMIEESHGQRIKCVKRLRVFINVNIQNNIFYLRVHGKVINDFKNFVEMQTSDLLKRFYVQTNFNKTTNITGDEIPVTEVPPCDETMPAANNINGTLIDNFYEWNKSEGYPTKVDSFELICPEIPHNLRLFFEFENSRDIYKLTPGLSKLLNKTTDTKTRVIVDLWKYIKIHRLLDGSGIVKCDETLKEIFGLESFDMEELSMILNAYLVPLDILEIEVPVTDKYSRIFDVRLELDDLVDFPLLYQNKNIGILENKINELQAIIKQIKERKETLRKFSENPDKFMRDWVNKQSKDLKLIEERFCGDEGFFCEPLVQETVFQMLQNTK</sequence>
<dbReference type="EMBL" id="SBIQ01000009">
    <property type="protein sequence ID" value="KAF7684557.1"/>
    <property type="molecule type" value="Genomic_DNA"/>
</dbReference>
<keyword evidence="4" id="KW-1185">Reference proteome</keyword>
<comment type="caution">
    <text evidence="3">The sequence shown here is derived from an EMBL/GenBank/DDBJ whole genome shotgun (WGS) entry which is preliminary data.</text>
</comment>
<dbReference type="PANTHER" id="PTHR13844">
    <property type="entry name" value="SWI/SNF-RELATED MATRIX-ASSOCIATED ACTIN-DEPENDENT REGULATOR OF CHROMATIN SUBFAMILY D"/>
    <property type="match status" value="1"/>
</dbReference>
<dbReference type="Gene3D" id="1.10.245.10">
    <property type="entry name" value="SWIB/MDM2 domain"/>
    <property type="match status" value="1"/>
</dbReference>
<dbReference type="InterPro" id="IPR003121">
    <property type="entry name" value="SWIB_MDM2_domain"/>
</dbReference>
<feature type="coiled-coil region" evidence="1">
    <location>
        <begin position="272"/>
        <end position="299"/>
    </location>
</feature>
<protein>
    <submittedName>
        <fullName evidence="3">SWI/SNF complex component SNF12 like protein</fullName>
    </submittedName>
</protein>
<keyword evidence="1" id="KW-0175">Coiled coil</keyword>
<dbReference type="SUPFAM" id="SSF47592">
    <property type="entry name" value="SWIB/MDM2 domain"/>
    <property type="match status" value="1"/>
</dbReference>
<evidence type="ECO:0000256" key="1">
    <source>
        <dbReference type="SAM" id="Coils"/>
    </source>
</evidence>